<dbReference type="NCBIfam" id="TIGR02780">
    <property type="entry name" value="TrbJ_Ti"/>
    <property type="match status" value="1"/>
</dbReference>
<evidence type="ECO:0000313" key="3">
    <source>
        <dbReference type="Proteomes" id="UP000187194"/>
    </source>
</evidence>
<dbReference type="EMBL" id="MTJZ01000032">
    <property type="protein sequence ID" value="OMG71381.1"/>
    <property type="molecule type" value="Genomic_DNA"/>
</dbReference>
<organism evidence="2 3">
    <name type="scientific">Burkholderia ubonensis</name>
    <dbReference type="NCBI Taxonomy" id="101571"/>
    <lineage>
        <taxon>Bacteria</taxon>
        <taxon>Pseudomonadati</taxon>
        <taxon>Pseudomonadota</taxon>
        <taxon>Betaproteobacteria</taxon>
        <taxon>Burkholderiales</taxon>
        <taxon>Burkholderiaceae</taxon>
        <taxon>Burkholderia</taxon>
        <taxon>Burkholderia cepacia complex</taxon>
    </lineage>
</organism>
<feature type="chain" id="PRO_5010305365" evidence="1">
    <location>
        <begin position="28"/>
        <end position="259"/>
    </location>
</feature>
<gene>
    <name evidence="2" type="ORF">BW685_21450</name>
</gene>
<dbReference type="SUPFAM" id="SSF101082">
    <property type="entry name" value="Typo IV secretion system protein TraC"/>
    <property type="match status" value="1"/>
</dbReference>
<dbReference type="NCBIfam" id="NF010452">
    <property type="entry name" value="PRK13879.1"/>
    <property type="match status" value="1"/>
</dbReference>
<sequence length="259" mass="27949">MTKKILAAKTATLAFAVACISLQPAHAGGIPVIDVTNVMQTTISAINNVQAVQKQIEQYTTQLQQYQNMLQNTLAPAAYVWDQVNGTINKLLQAQDMLNYYKNQAGNIDAYLSRYQDVAYYRSSPCFTATGCTDAQRQALADAQVNGSEAQKRANDAVLKGVDQQQQTLVTDAANLRSLQAQASSAQGQMQAIQAANQLASAQTNQLLQLRGLLVAQQAAAATRAQIVADREAQQAAAGIQLRDGSNITRSVPKSWTFE</sequence>
<dbReference type="AlphaFoldDB" id="A0A1R1J8G8"/>
<evidence type="ECO:0000256" key="1">
    <source>
        <dbReference type="SAM" id="SignalP"/>
    </source>
</evidence>
<proteinExistence type="predicted"/>
<accession>A0A1R1J8G8</accession>
<comment type="caution">
    <text evidence="2">The sequence shown here is derived from an EMBL/GenBank/DDBJ whole genome shotgun (WGS) entry which is preliminary data.</text>
</comment>
<dbReference type="InterPro" id="IPR014147">
    <property type="entry name" value="T4SS_TrbJ"/>
</dbReference>
<keyword evidence="1" id="KW-0732">Signal</keyword>
<name>A0A1R1J8G8_9BURK</name>
<reference evidence="2 3" key="1">
    <citation type="submission" date="2017-01" db="EMBL/GenBank/DDBJ databases">
        <title>Phylogeographic, genomic and meropenem susceptibility analysis of Burkholderia ubonensis.</title>
        <authorList>
            <person name="Price E.P."/>
            <person name="Sarovich D.S."/>
            <person name="Webb J.R."/>
            <person name="Hall C.M."/>
            <person name="Sahl J.W."/>
            <person name="Kaestli M."/>
            <person name="Mayo M."/>
            <person name="Harrington G."/>
            <person name="Baker A.L."/>
            <person name="Sidak-Loftis L.C."/>
            <person name="Lummis M."/>
            <person name="Schupp J.M."/>
            <person name="Gillece J.D."/>
            <person name="Tuanyok A."/>
            <person name="Warner J."/>
            <person name="Busch J.D."/>
            <person name="Keim P."/>
            <person name="Currie B.J."/>
            <person name="Wagner D.M."/>
        </authorList>
    </citation>
    <scope>NUCLEOTIDE SEQUENCE [LARGE SCALE GENOMIC DNA]</scope>
    <source>
        <strain evidence="2 3">A21</strain>
    </source>
</reference>
<protein>
    <submittedName>
        <fullName evidence="2">P-type conjugative transfer protein TrbJ</fullName>
    </submittedName>
</protein>
<feature type="signal peptide" evidence="1">
    <location>
        <begin position="1"/>
        <end position="27"/>
    </location>
</feature>
<dbReference type="Proteomes" id="UP000187194">
    <property type="component" value="Unassembled WGS sequence"/>
</dbReference>
<evidence type="ECO:0000313" key="2">
    <source>
        <dbReference type="EMBL" id="OMG71381.1"/>
    </source>
</evidence>
<dbReference type="RefSeq" id="WP_038786408.1">
    <property type="nucleotide sequence ID" value="NZ_MTJZ01000032.1"/>
</dbReference>